<reference evidence="1 2" key="1">
    <citation type="journal article" date="2005" name="Nature">
        <title>Initial sequence of the chimpanzee genome and comparison with the human genome.</title>
        <authorList>
            <consortium name="Chimpanzee sequencing and analysis consortium"/>
        </authorList>
    </citation>
    <scope>NUCLEOTIDE SEQUENCE [LARGE SCALE GENOMIC DNA]</scope>
</reference>
<dbReference type="Ensembl" id="ENSPTRT00000092779.1">
    <property type="protein sequence ID" value="ENSPTRP00000071138.1"/>
    <property type="gene ID" value="ENSPTRG00000014565.5"/>
</dbReference>
<reference evidence="1" key="2">
    <citation type="submission" date="2025-08" db="UniProtKB">
        <authorList>
            <consortium name="Ensembl"/>
        </authorList>
    </citation>
    <scope>IDENTIFICATION</scope>
</reference>
<accession>A0A2I3S2H4</accession>
<dbReference type="VGNC" id="VGNC:1790">
    <property type="gene designation" value="CRBN"/>
</dbReference>
<proteinExistence type="predicted"/>
<keyword evidence="2" id="KW-1185">Reference proteome</keyword>
<dbReference type="EMBL" id="AACZ04000015">
    <property type="status" value="NOT_ANNOTATED_CDS"/>
    <property type="molecule type" value="Genomic_DNA"/>
</dbReference>
<dbReference type="GeneTree" id="ENSGT00390000016404"/>
<sequence>LKRLLDGVSLCRPGWSAVARS</sequence>
<reference evidence="1" key="3">
    <citation type="submission" date="2025-09" db="UniProtKB">
        <authorList>
            <consortium name="Ensembl"/>
        </authorList>
    </citation>
    <scope>IDENTIFICATION</scope>
</reference>
<dbReference type="Proteomes" id="UP000002277">
    <property type="component" value="Chromosome 3"/>
</dbReference>
<evidence type="ECO:0000313" key="3">
    <source>
        <dbReference type="VGNC" id="VGNC:1790"/>
    </source>
</evidence>
<dbReference type="Bgee" id="ENSPTRG00000014565">
    <property type="expression patterns" value="Expressed in skeletal muscle tissue and 20 other cell types or tissues"/>
</dbReference>
<dbReference type="AlphaFoldDB" id="A0A2I3S2H4"/>
<name>A0A2I3S2H4_PANTR</name>
<evidence type="ECO:0000313" key="1">
    <source>
        <dbReference type="Ensembl" id="ENSPTRP00000071138.1"/>
    </source>
</evidence>
<protein>
    <submittedName>
        <fullName evidence="1">Cereblon</fullName>
    </submittedName>
</protein>
<gene>
    <name evidence="1 3" type="primary">CRBN</name>
</gene>
<evidence type="ECO:0000313" key="2">
    <source>
        <dbReference type="Proteomes" id="UP000002277"/>
    </source>
</evidence>
<organism evidence="1 2">
    <name type="scientific">Pan troglodytes</name>
    <name type="common">Chimpanzee</name>
    <dbReference type="NCBI Taxonomy" id="9598"/>
    <lineage>
        <taxon>Eukaryota</taxon>
        <taxon>Metazoa</taxon>
        <taxon>Chordata</taxon>
        <taxon>Craniata</taxon>
        <taxon>Vertebrata</taxon>
        <taxon>Euteleostomi</taxon>
        <taxon>Mammalia</taxon>
        <taxon>Eutheria</taxon>
        <taxon>Euarchontoglires</taxon>
        <taxon>Primates</taxon>
        <taxon>Haplorrhini</taxon>
        <taxon>Catarrhini</taxon>
        <taxon>Hominidae</taxon>
        <taxon>Pan</taxon>
    </lineage>
</organism>